<dbReference type="PANTHER" id="PTHR30097">
    <property type="entry name" value="CATION EFFLUX SYSTEM PROTEIN CUSB"/>
    <property type="match status" value="1"/>
</dbReference>
<dbReference type="InterPro" id="IPR058791">
    <property type="entry name" value="3HB_CusB"/>
</dbReference>
<accession>A0ABS2WP27</accession>
<evidence type="ECO:0000256" key="1">
    <source>
        <dbReference type="ARBA" id="ARBA00009477"/>
    </source>
</evidence>
<evidence type="ECO:0000259" key="4">
    <source>
        <dbReference type="Pfam" id="PF25869"/>
    </source>
</evidence>
<evidence type="ECO:0000256" key="3">
    <source>
        <dbReference type="SAM" id="SignalP"/>
    </source>
</evidence>
<feature type="chain" id="PRO_5046308859" evidence="3">
    <location>
        <begin position="17"/>
        <end position="322"/>
    </location>
</feature>
<proteinExistence type="inferred from homology"/>
<comment type="caution">
    <text evidence="7">The sequence shown here is derived from an EMBL/GenBank/DDBJ whole genome shotgun (WGS) entry which is preliminary data.</text>
</comment>
<dbReference type="Pfam" id="PF25869">
    <property type="entry name" value="3HB_CusB"/>
    <property type="match status" value="1"/>
</dbReference>
<gene>
    <name evidence="7" type="ORF">JWV37_00860</name>
</gene>
<dbReference type="Pfam" id="PF25954">
    <property type="entry name" value="Beta-barrel_RND_2"/>
    <property type="match status" value="1"/>
</dbReference>
<keyword evidence="8" id="KW-1185">Reference proteome</keyword>
<dbReference type="RefSeq" id="WP_205457750.1">
    <property type="nucleotide sequence ID" value="NZ_JAFHKK010000001.1"/>
</dbReference>
<name>A0ABS2WP27_9BACT</name>
<dbReference type="Gene3D" id="2.40.30.170">
    <property type="match status" value="1"/>
</dbReference>
<dbReference type="Gene3D" id="2.40.420.20">
    <property type="match status" value="1"/>
</dbReference>
<dbReference type="InterPro" id="IPR058790">
    <property type="entry name" value="BSH_CusB"/>
</dbReference>
<keyword evidence="2" id="KW-0813">Transport</keyword>
<evidence type="ECO:0000313" key="8">
    <source>
        <dbReference type="Proteomes" id="UP000703590"/>
    </source>
</evidence>
<reference evidence="8" key="1">
    <citation type="submission" date="2021-02" db="EMBL/GenBank/DDBJ databases">
        <title>Sulfurospirillum tamanensis sp. nov.</title>
        <authorList>
            <person name="Merkel A.Y."/>
        </authorList>
    </citation>
    <scope>NUCLEOTIDE SEQUENCE [LARGE SCALE GENOMIC DNA]</scope>
    <source>
        <strain evidence="8">T05b</strain>
    </source>
</reference>
<dbReference type="NCBIfam" id="TIGR01730">
    <property type="entry name" value="RND_mfp"/>
    <property type="match status" value="1"/>
</dbReference>
<dbReference type="EMBL" id="JAFHKK010000001">
    <property type="protein sequence ID" value="MBN2963317.1"/>
    <property type="molecule type" value="Genomic_DNA"/>
</dbReference>
<organism evidence="7 8">
    <name type="scientific">Sulfurospirillum tamanense</name>
    <dbReference type="NCBI Taxonomy" id="2813362"/>
    <lineage>
        <taxon>Bacteria</taxon>
        <taxon>Pseudomonadati</taxon>
        <taxon>Campylobacterota</taxon>
        <taxon>Epsilonproteobacteria</taxon>
        <taxon>Campylobacterales</taxon>
        <taxon>Sulfurospirillaceae</taxon>
        <taxon>Sulfurospirillum</taxon>
    </lineage>
</organism>
<feature type="signal peptide" evidence="3">
    <location>
        <begin position="1"/>
        <end position="16"/>
    </location>
</feature>
<evidence type="ECO:0000313" key="7">
    <source>
        <dbReference type="EMBL" id="MBN2963317.1"/>
    </source>
</evidence>
<feature type="domain" description="CusB-like beta-barrel" evidence="6">
    <location>
        <begin position="167"/>
        <end position="242"/>
    </location>
</feature>
<sequence length="322" mass="35697">MKHVLLLCLLFAHAFAASVQTVPVTRTTQGATKTFYGTTTANEASVKTVALRYDAYVEALHVNQTFLHVQKGDLLARVYSPEVTTAQAEYLHALRLNNPAMVESIAQKLTLLGLDAATIARLKTRKTPFPTVDVFAPYAGIITQKNLTEGAFVPRGSPLYEITDYTTLWLHANVYERDIPFALLAQKVEVFFDMDPTPYTATLERIIPQIDPQTKSVPVRIVVENPKGTLFENAFARITFSTPARTYLSLPSRAVITKGAQHFVFVASEYEGEYDPRAIEALRLNNGTFEVLSGLKEGEEVVAEALFMFDSDVQNFGGNAPW</sequence>
<dbReference type="InterPro" id="IPR006143">
    <property type="entry name" value="RND_pump_MFP"/>
</dbReference>
<protein>
    <submittedName>
        <fullName evidence="7">Efflux RND transporter periplasmic adaptor subunit</fullName>
    </submittedName>
</protein>
<evidence type="ECO:0000256" key="2">
    <source>
        <dbReference type="ARBA" id="ARBA00022448"/>
    </source>
</evidence>
<dbReference type="Pfam" id="PF25919">
    <property type="entry name" value="BSH_CusB"/>
    <property type="match status" value="1"/>
</dbReference>
<feature type="domain" description="CusB-like three alpha-helical bundle" evidence="4">
    <location>
        <begin position="84"/>
        <end position="127"/>
    </location>
</feature>
<evidence type="ECO:0000259" key="5">
    <source>
        <dbReference type="Pfam" id="PF25919"/>
    </source>
</evidence>
<reference evidence="7 8" key="2">
    <citation type="submission" date="2021-02" db="EMBL/GenBank/DDBJ databases">
        <title>Sulfurospirillum tamanensis sp. nov.</title>
        <authorList>
            <person name="Frolova A."/>
            <person name="Merkel A."/>
            <person name="Slobodkin A."/>
        </authorList>
    </citation>
    <scope>NUCLEOTIDE SEQUENCE [LARGE SCALE GENOMIC DNA]</scope>
    <source>
        <strain evidence="7 8">T05b</strain>
    </source>
</reference>
<evidence type="ECO:0000259" key="6">
    <source>
        <dbReference type="Pfam" id="PF25954"/>
    </source>
</evidence>
<dbReference type="Gene3D" id="2.40.50.100">
    <property type="match status" value="1"/>
</dbReference>
<dbReference type="PANTHER" id="PTHR30097:SF15">
    <property type="entry name" value="CATION EFFLUX SYSTEM PROTEIN CUSB"/>
    <property type="match status" value="1"/>
</dbReference>
<feature type="domain" description="CusB-like barrel-sandwich hybrid" evidence="5">
    <location>
        <begin position="46"/>
        <end position="162"/>
    </location>
</feature>
<dbReference type="InterPro" id="IPR058792">
    <property type="entry name" value="Beta-barrel_RND_2"/>
</dbReference>
<dbReference type="Proteomes" id="UP000703590">
    <property type="component" value="Unassembled WGS sequence"/>
</dbReference>
<reference evidence="7 8" key="3">
    <citation type="submission" date="2021-02" db="EMBL/GenBank/DDBJ databases">
        <authorList>
            <person name="Merkel A.Y."/>
        </authorList>
    </citation>
    <scope>NUCLEOTIDE SEQUENCE [LARGE SCALE GENOMIC DNA]</scope>
    <source>
        <strain evidence="7 8">T05b</strain>
    </source>
</reference>
<dbReference type="InterPro" id="IPR051909">
    <property type="entry name" value="MFP_Cation_Efflux"/>
</dbReference>
<comment type="similarity">
    <text evidence="1">Belongs to the membrane fusion protein (MFP) (TC 8.A.1) family.</text>
</comment>
<dbReference type="SUPFAM" id="SSF111369">
    <property type="entry name" value="HlyD-like secretion proteins"/>
    <property type="match status" value="1"/>
</dbReference>
<keyword evidence="3" id="KW-0732">Signal</keyword>